<evidence type="ECO:0000256" key="1">
    <source>
        <dbReference type="PROSITE-ProRule" id="PRU00443"/>
    </source>
</evidence>
<dbReference type="GO" id="GO:0005886">
    <property type="term" value="C:plasma membrane"/>
    <property type="evidence" value="ECO:0007669"/>
    <property type="project" value="GOC"/>
</dbReference>
<dbReference type="EMBL" id="KB297234">
    <property type="protein sequence ID" value="ELU10836.1"/>
    <property type="molecule type" value="Genomic_DNA"/>
</dbReference>
<dbReference type="EMBL" id="AMQN01000930">
    <property type="status" value="NOT_ANNOTATED_CDS"/>
    <property type="molecule type" value="Genomic_DNA"/>
</dbReference>
<feature type="chain" id="PRO_5008788654" description="NtA domain-containing protein" evidence="2">
    <location>
        <begin position="19"/>
        <end position="166"/>
    </location>
</feature>
<dbReference type="SUPFAM" id="SSF50242">
    <property type="entry name" value="TIMP-like"/>
    <property type="match status" value="1"/>
</dbReference>
<organism evidence="4">
    <name type="scientific">Capitella teleta</name>
    <name type="common">Polychaete worm</name>
    <dbReference type="NCBI Taxonomy" id="283909"/>
    <lineage>
        <taxon>Eukaryota</taxon>
        <taxon>Metazoa</taxon>
        <taxon>Spiralia</taxon>
        <taxon>Lophotrochozoa</taxon>
        <taxon>Annelida</taxon>
        <taxon>Polychaeta</taxon>
        <taxon>Sedentaria</taxon>
        <taxon>Scolecida</taxon>
        <taxon>Capitellidae</taxon>
        <taxon>Capitella</taxon>
    </lineage>
</organism>
<name>R7V3C8_CAPTE</name>
<dbReference type="GO" id="GO:0043236">
    <property type="term" value="F:laminin binding"/>
    <property type="evidence" value="ECO:0007669"/>
    <property type="project" value="InterPro"/>
</dbReference>
<dbReference type="InterPro" id="IPR004850">
    <property type="entry name" value="NtA_dom"/>
</dbReference>
<feature type="domain" description="NtA" evidence="3">
    <location>
        <begin position="37"/>
        <end position="166"/>
    </location>
</feature>
<dbReference type="PROSITE" id="PS51121">
    <property type="entry name" value="NTA"/>
    <property type="match status" value="1"/>
</dbReference>
<reference evidence="6" key="1">
    <citation type="submission" date="2012-12" db="EMBL/GenBank/DDBJ databases">
        <authorList>
            <person name="Hellsten U."/>
            <person name="Grimwood J."/>
            <person name="Chapman J.A."/>
            <person name="Shapiro H."/>
            <person name="Aerts A."/>
            <person name="Otillar R.P."/>
            <person name="Terry A.Y."/>
            <person name="Boore J.L."/>
            <person name="Simakov O."/>
            <person name="Marletaz F."/>
            <person name="Cho S.-J."/>
            <person name="Edsinger-Gonzales E."/>
            <person name="Havlak P."/>
            <person name="Kuo D.-H."/>
            <person name="Larsson T."/>
            <person name="Lv J."/>
            <person name="Arendt D."/>
            <person name="Savage R."/>
            <person name="Osoegawa K."/>
            <person name="de Jong P."/>
            <person name="Lindberg D.R."/>
            <person name="Seaver E.C."/>
            <person name="Weisblat D.A."/>
            <person name="Putnam N.H."/>
            <person name="Grigoriev I.V."/>
            <person name="Rokhsar D.S."/>
        </authorList>
    </citation>
    <scope>NUCLEOTIDE SEQUENCE</scope>
    <source>
        <strain evidence="6">I ESC-2004</strain>
    </source>
</reference>
<evidence type="ECO:0000313" key="6">
    <source>
        <dbReference type="Proteomes" id="UP000014760"/>
    </source>
</evidence>
<reference evidence="5" key="3">
    <citation type="submission" date="2015-06" db="UniProtKB">
        <authorList>
            <consortium name="EnsemblMetazoa"/>
        </authorList>
    </citation>
    <scope>IDENTIFICATION</scope>
</reference>
<dbReference type="AlphaFoldDB" id="R7V3C8"/>
<dbReference type="Gene3D" id="2.40.50.120">
    <property type="match status" value="1"/>
</dbReference>
<sequence length="166" mass="18675">MDYYLVFLLYLCGSLVSGRIRSNSILDRNADIRKQACLEKPLEMAEEEANVVFTGTVRGLYKDWEHPDMMKAQVEIKRIFKGNNVVNGLPSGQSGSSTNPWHKRVIMVDGIGDPHICQSKARKYDTRIFLANKGANGELKLNSSLVRLTLSNLEHTEAVVKSEYNT</sequence>
<reference evidence="4 6" key="2">
    <citation type="journal article" date="2013" name="Nature">
        <title>Insights into bilaterian evolution from three spiralian genomes.</title>
        <authorList>
            <person name="Simakov O."/>
            <person name="Marletaz F."/>
            <person name="Cho S.J."/>
            <person name="Edsinger-Gonzales E."/>
            <person name="Havlak P."/>
            <person name="Hellsten U."/>
            <person name="Kuo D.H."/>
            <person name="Larsson T."/>
            <person name="Lv J."/>
            <person name="Arendt D."/>
            <person name="Savage R."/>
            <person name="Osoegawa K."/>
            <person name="de Jong P."/>
            <person name="Grimwood J."/>
            <person name="Chapman J.A."/>
            <person name="Shapiro H."/>
            <person name="Aerts A."/>
            <person name="Otillar R.P."/>
            <person name="Terry A.Y."/>
            <person name="Boore J.L."/>
            <person name="Grigoriev I.V."/>
            <person name="Lindberg D.R."/>
            <person name="Seaver E.C."/>
            <person name="Weisblat D.A."/>
            <person name="Putnam N.H."/>
            <person name="Rokhsar D.S."/>
        </authorList>
    </citation>
    <scope>NUCLEOTIDE SEQUENCE</scope>
    <source>
        <strain evidence="4 6">I ESC-2004</strain>
    </source>
</reference>
<dbReference type="EnsemblMetazoa" id="CapteT115450">
    <property type="protein sequence ID" value="CapteP115450"/>
    <property type="gene ID" value="CapteG115450"/>
</dbReference>
<evidence type="ECO:0000313" key="5">
    <source>
        <dbReference type="EnsemblMetazoa" id="CapteP115450"/>
    </source>
</evidence>
<proteinExistence type="predicted"/>
<dbReference type="Pfam" id="PF03146">
    <property type="entry name" value="NtA"/>
    <property type="match status" value="1"/>
</dbReference>
<dbReference type="OMA" id="FGDPAIC"/>
<evidence type="ECO:0000259" key="3">
    <source>
        <dbReference type="PROSITE" id="PS51121"/>
    </source>
</evidence>
<dbReference type="OrthoDB" id="126772at2759"/>
<keyword evidence="2" id="KW-0732">Signal</keyword>
<keyword evidence="6" id="KW-1185">Reference proteome</keyword>
<gene>
    <name evidence="4" type="ORF">CAPTEDRAFT_115450</name>
</gene>
<feature type="signal peptide" evidence="2">
    <location>
        <begin position="1"/>
        <end position="18"/>
    </location>
</feature>
<accession>R7V3C8</accession>
<dbReference type="HOGENOM" id="CLU_124772_0_0_1"/>
<evidence type="ECO:0000256" key="2">
    <source>
        <dbReference type="SAM" id="SignalP"/>
    </source>
</evidence>
<protein>
    <recommendedName>
        <fullName evidence="3">NtA domain-containing protein</fullName>
    </recommendedName>
</protein>
<evidence type="ECO:0000313" key="4">
    <source>
        <dbReference type="EMBL" id="ELU10836.1"/>
    </source>
</evidence>
<dbReference type="STRING" id="283909.R7V3C8"/>
<dbReference type="GO" id="GO:0043113">
    <property type="term" value="P:receptor clustering"/>
    <property type="evidence" value="ECO:0007669"/>
    <property type="project" value="InterPro"/>
</dbReference>
<dbReference type="Proteomes" id="UP000014760">
    <property type="component" value="Unassembled WGS sequence"/>
</dbReference>
<comment type="caution">
    <text evidence="1">Lacks conserved residue(s) required for the propagation of feature annotation.</text>
</comment>
<dbReference type="InterPro" id="IPR008993">
    <property type="entry name" value="TIMP-like_OB-fold"/>
</dbReference>